<protein>
    <submittedName>
        <fullName evidence="2">Uncharacterized protein</fullName>
    </submittedName>
</protein>
<gene>
    <name evidence="2" type="ORF">HOT0M-10G7_0027</name>
</gene>
<reference evidence="2" key="1">
    <citation type="journal article" date="2006" name="Science">
        <title>Genomic islands and the ecology and evolution of Prochlorococcus.</title>
        <authorList>
            <person name="Coleman M.L."/>
            <person name="Sullivan M.B."/>
            <person name="Martiny A.C."/>
            <person name="Steglich C."/>
            <person name="Barry K."/>
            <person name="Delong E.F."/>
            <person name="Chisholm S.W."/>
        </authorList>
    </citation>
    <scope>NUCLEOTIDE SEQUENCE</scope>
</reference>
<feature type="transmembrane region" description="Helical" evidence="1">
    <location>
        <begin position="60"/>
        <end position="79"/>
    </location>
</feature>
<feature type="transmembrane region" description="Helical" evidence="1">
    <location>
        <begin position="88"/>
        <end position="108"/>
    </location>
</feature>
<keyword evidence="1" id="KW-0812">Transmembrane</keyword>
<accession>Q1PJJ2</accession>
<evidence type="ECO:0000256" key="1">
    <source>
        <dbReference type="SAM" id="Phobius"/>
    </source>
</evidence>
<keyword evidence="1" id="KW-0472">Membrane</keyword>
<reference evidence="2" key="2">
    <citation type="submission" date="2006-04" db="EMBL/GenBank/DDBJ databases">
        <title>Sequencing of the draft fosmids and assembly of Prochlorococcus marinus environmental genome fragment.</title>
        <authorList>
            <consortium name="US DOE Joint Genome Institute (JGI)"/>
            <person name="Copeland A."/>
            <person name="Lucas S."/>
            <person name="Lapidus A."/>
            <person name="Barry K."/>
            <person name="Detter J.C."/>
            <person name="Glavina T."/>
            <person name="Hammon N."/>
            <person name="Israni S."/>
            <person name="Richardson P."/>
        </authorList>
    </citation>
    <scope>NUCLEOTIDE SEQUENCE</scope>
</reference>
<name>Q1PJJ2_PROMR</name>
<sequence>MLQEIRMKFKWNKHLPQKSIFGFKILTSLQSSISCYLLLITGRFLNPFFGFDQMQRITGSLFNLILNISIVILIINLVIKRKQLSKKYFIFLNLFLFIYLPIALYFIFKYMEYLIFIWF</sequence>
<keyword evidence="1" id="KW-1133">Transmembrane helix</keyword>
<proteinExistence type="predicted"/>
<organism evidence="2">
    <name type="scientific">uncultured Prochlorococcus marinus clone HOT0M-10G7</name>
    <dbReference type="NCBI Taxonomy" id="379385"/>
    <lineage>
        <taxon>Bacteria</taxon>
        <taxon>Bacillati</taxon>
        <taxon>Cyanobacteriota</taxon>
        <taxon>Cyanophyceae</taxon>
        <taxon>Synechococcales</taxon>
        <taxon>Prochlorococcaceae</taxon>
        <taxon>Prochlorococcus</taxon>
    </lineage>
</organism>
<dbReference type="PROSITE" id="PS51257">
    <property type="entry name" value="PROKAR_LIPOPROTEIN"/>
    <property type="match status" value="1"/>
</dbReference>
<dbReference type="EMBL" id="DQ366733">
    <property type="protein sequence ID" value="ABE11392.1"/>
    <property type="molecule type" value="Genomic_DNA"/>
</dbReference>
<feature type="transmembrane region" description="Helical" evidence="1">
    <location>
        <begin position="21"/>
        <end position="40"/>
    </location>
</feature>
<evidence type="ECO:0000313" key="2">
    <source>
        <dbReference type="EMBL" id="ABE11392.1"/>
    </source>
</evidence>
<dbReference type="AlphaFoldDB" id="Q1PJJ2"/>